<dbReference type="RefSeq" id="WP_010471854.1">
    <property type="nucleotide sequence ID" value="NZ_CP095474.1"/>
</dbReference>
<organism evidence="3 4">
    <name type="scientific">Streptomyces sudanensis</name>
    <dbReference type="NCBI Taxonomy" id="436397"/>
    <lineage>
        <taxon>Bacteria</taxon>
        <taxon>Bacillati</taxon>
        <taxon>Actinomycetota</taxon>
        <taxon>Actinomycetes</taxon>
        <taxon>Kitasatosporales</taxon>
        <taxon>Streptomycetaceae</taxon>
        <taxon>Streptomyces</taxon>
    </lineage>
</organism>
<sequence>MSQPVPPSGNPFADAPDADPAAPQPFPQEAPAPVRDNLVPGLLAALVAALVAAAAYGGIGGAIEREVGYAAIGVGLLVGFAAGKAGGRNPVLPFAAAVLAAGAVCLGQLVTIAMLLGEMGRHSFAEVFFQNFGDLTDLWKTAADAMTYVFLALGAVSGFGCAKKASA</sequence>
<keyword evidence="2" id="KW-0472">Membrane</keyword>
<proteinExistence type="predicted"/>
<dbReference type="EMBL" id="CP095474">
    <property type="protein sequence ID" value="URN15371.1"/>
    <property type="molecule type" value="Genomic_DNA"/>
</dbReference>
<dbReference type="Proteomes" id="UP001056383">
    <property type="component" value="Chromosome"/>
</dbReference>
<evidence type="ECO:0000256" key="1">
    <source>
        <dbReference type="SAM" id="MobiDB-lite"/>
    </source>
</evidence>
<evidence type="ECO:0000313" key="4">
    <source>
        <dbReference type="Proteomes" id="UP001056383"/>
    </source>
</evidence>
<feature type="transmembrane region" description="Helical" evidence="2">
    <location>
        <begin position="66"/>
        <end position="85"/>
    </location>
</feature>
<accession>A0ABY4TAG3</accession>
<reference evidence="3" key="1">
    <citation type="submission" date="2022-04" db="EMBL/GenBank/DDBJ databases">
        <title>Systematic whole-genome sequencing reveals an unexpected diversity among actinomycetoma pathogens and provides insights into their antibacterial susceptibilities.</title>
        <authorList>
            <person name="Watson A.K."/>
            <person name="Kepplinger B."/>
            <person name="Bakhiet S.M."/>
            <person name="Mhmoud N.A."/>
            <person name="Chapman J."/>
            <person name="Allenby N."/>
            <person name="Mickiewicz K."/>
            <person name="Goodfellow M."/>
            <person name="Fahal A.H."/>
            <person name="Errington J."/>
        </authorList>
    </citation>
    <scope>NUCLEOTIDE SEQUENCE</scope>
    <source>
        <strain evidence="3">SD 504</strain>
    </source>
</reference>
<gene>
    <name evidence="3" type="ORF">MW084_04780</name>
</gene>
<evidence type="ECO:0000313" key="3">
    <source>
        <dbReference type="EMBL" id="URN15371.1"/>
    </source>
</evidence>
<feature type="transmembrane region" description="Helical" evidence="2">
    <location>
        <begin position="91"/>
        <end position="116"/>
    </location>
</feature>
<evidence type="ECO:0008006" key="5">
    <source>
        <dbReference type="Google" id="ProtNLM"/>
    </source>
</evidence>
<protein>
    <recommendedName>
        <fullName evidence="5">Integral membrane protein</fullName>
    </recommendedName>
</protein>
<name>A0ABY4TAG3_9ACTN</name>
<keyword evidence="2" id="KW-1133">Transmembrane helix</keyword>
<keyword evidence="4" id="KW-1185">Reference proteome</keyword>
<feature type="region of interest" description="Disordered" evidence="1">
    <location>
        <begin position="1"/>
        <end position="30"/>
    </location>
</feature>
<feature type="transmembrane region" description="Helical" evidence="2">
    <location>
        <begin position="38"/>
        <end position="59"/>
    </location>
</feature>
<feature type="compositionally biased region" description="Low complexity" evidence="1">
    <location>
        <begin position="11"/>
        <end position="21"/>
    </location>
</feature>
<evidence type="ECO:0000256" key="2">
    <source>
        <dbReference type="SAM" id="Phobius"/>
    </source>
</evidence>
<keyword evidence="2" id="KW-0812">Transmembrane</keyword>